<evidence type="ECO:0000313" key="3">
    <source>
        <dbReference type="Proteomes" id="UP000007813"/>
    </source>
</evidence>
<proteinExistence type="predicted"/>
<evidence type="ECO:0000256" key="1">
    <source>
        <dbReference type="SAM" id="MobiDB-lite"/>
    </source>
</evidence>
<dbReference type="EMBL" id="ALJD01000003">
    <property type="protein sequence ID" value="EJN60508.1"/>
    <property type="molecule type" value="Genomic_DNA"/>
</dbReference>
<dbReference type="Proteomes" id="UP000007813">
    <property type="component" value="Unassembled WGS sequence"/>
</dbReference>
<reference evidence="2 3" key="1">
    <citation type="journal article" date="2012" name="J. Bacteriol.">
        <title>Draft Genome Sequence of the Extremely Halophilic Archaeon Halogranum salarium B-1T.</title>
        <authorList>
            <person name="Kim K.K."/>
            <person name="Lee K.C."/>
            <person name="Lee J.S."/>
        </authorList>
    </citation>
    <scope>NUCLEOTIDE SEQUENCE [LARGE SCALE GENOMIC DNA]</scope>
    <source>
        <strain evidence="2 3">B-1</strain>
    </source>
</reference>
<dbReference type="RefSeq" id="WP_009366225.1">
    <property type="nucleotide sequence ID" value="NZ_ALJD01000003.1"/>
</dbReference>
<evidence type="ECO:0000313" key="2">
    <source>
        <dbReference type="EMBL" id="EJN60508.1"/>
    </source>
</evidence>
<comment type="caution">
    <text evidence="2">The sequence shown here is derived from an EMBL/GenBank/DDBJ whole genome shotgun (WGS) entry which is preliminary data.</text>
</comment>
<protein>
    <submittedName>
        <fullName evidence="2">Uncharacterized protein</fullName>
    </submittedName>
</protein>
<name>J3A4W1_9EURY</name>
<feature type="region of interest" description="Disordered" evidence="1">
    <location>
        <begin position="42"/>
        <end position="63"/>
    </location>
</feature>
<dbReference type="AlphaFoldDB" id="J3A4W1"/>
<accession>J3A4W1</accession>
<dbReference type="OrthoDB" id="383944at2157"/>
<gene>
    <name evidence="2" type="ORF">HSB1_11110</name>
</gene>
<sequence length="132" mass="15248">MTELTTRRTSARRPFDRCVVDPTHTAVEEAEHVFTAYREQVDRNHGPTWSKHSIRVDPDEGGDDEVVFTVTERSHDPETNTVRTGFEYEVCRPVWGYRKPLSCDELESILRRWYREVHAPADRAGNEVSSSA</sequence>
<organism evidence="2 3">
    <name type="scientific">Halogranum salarium B-1</name>
    <dbReference type="NCBI Taxonomy" id="1210908"/>
    <lineage>
        <taxon>Archaea</taxon>
        <taxon>Methanobacteriati</taxon>
        <taxon>Methanobacteriota</taxon>
        <taxon>Stenosarchaea group</taxon>
        <taxon>Halobacteria</taxon>
        <taxon>Halobacteriales</taxon>
        <taxon>Haloferacaceae</taxon>
    </lineage>
</organism>